<sequence length="203" mass="23350">MGNILVIVQLLGSFAAFALIILVYRAKSSEPQKVLLAGTIFVYINMLGYYFELTSKTVETAILGIKFVCIYSPQKSYRFWKFFYLINNLFILFLVLTYPNHTLYYKGISMRIEGGITYVDMEYGIFYYWWVISSGMLGLLVVYIASCAYMGYKSKNHPEYARIIAASAIATLSWPLNIFHVFGDYDIGPMTLLPLKKRGWIFT</sequence>
<protein>
    <submittedName>
        <fullName evidence="3">Histidine kinase N-terminal 7TM domain-containing protein</fullName>
    </submittedName>
</protein>
<feature type="transmembrane region" description="Helical" evidence="1">
    <location>
        <begin position="6"/>
        <end position="26"/>
    </location>
</feature>
<dbReference type="EMBL" id="CP146256">
    <property type="protein sequence ID" value="XAH72258.1"/>
    <property type="molecule type" value="Genomic_DNA"/>
</dbReference>
<organism evidence="3 4">
    <name type="scientific">Kineothrix sedimenti</name>
    <dbReference type="NCBI Taxonomy" id="3123317"/>
    <lineage>
        <taxon>Bacteria</taxon>
        <taxon>Bacillati</taxon>
        <taxon>Bacillota</taxon>
        <taxon>Clostridia</taxon>
        <taxon>Lachnospirales</taxon>
        <taxon>Lachnospiraceae</taxon>
        <taxon>Kineothrix</taxon>
    </lineage>
</organism>
<keyword evidence="3" id="KW-0418">Kinase</keyword>
<keyword evidence="3" id="KW-0808">Transferase</keyword>
<evidence type="ECO:0000256" key="1">
    <source>
        <dbReference type="SAM" id="Phobius"/>
    </source>
</evidence>
<keyword evidence="1" id="KW-0472">Membrane</keyword>
<feature type="domain" description="Histidine kinase N-terminal 7TM region" evidence="2">
    <location>
        <begin position="11"/>
        <end position="192"/>
    </location>
</feature>
<dbReference type="Pfam" id="PF16927">
    <property type="entry name" value="HisKA_7TM"/>
    <property type="match status" value="1"/>
</dbReference>
<evidence type="ECO:0000313" key="4">
    <source>
        <dbReference type="Proteomes" id="UP001451571"/>
    </source>
</evidence>
<dbReference type="InterPro" id="IPR031621">
    <property type="entry name" value="HisKA_7TM"/>
</dbReference>
<evidence type="ECO:0000313" key="3">
    <source>
        <dbReference type="EMBL" id="XAH72258.1"/>
    </source>
</evidence>
<keyword evidence="1" id="KW-0812">Transmembrane</keyword>
<feature type="transmembrane region" description="Helical" evidence="1">
    <location>
        <begin position="82"/>
        <end position="101"/>
    </location>
</feature>
<reference evidence="3 4" key="1">
    <citation type="submission" date="2024-02" db="EMBL/GenBank/DDBJ databases">
        <title>Bacterial strain from lacustrine sediment.</title>
        <authorList>
            <person name="Petit C."/>
            <person name="Fadhlaoui K."/>
        </authorList>
    </citation>
    <scope>NUCLEOTIDE SEQUENCE [LARGE SCALE GENOMIC DNA]</scope>
    <source>
        <strain evidence="3 4">IPX-CK</strain>
    </source>
</reference>
<gene>
    <name evidence="3" type="ORF">V6984_12015</name>
</gene>
<feature type="transmembrane region" description="Helical" evidence="1">
    <location>
        <begin position="127"/>
        <end position="151"/>
    </location>
</feature>
<feature type="transmembrane region" description="Helical" evidence="1">
    <location>
        <begin position="163"/>
        <end position="183"/>
    </location>
</feature>
<dbReference type="GO" id="GO:0016301">
    <property type="term" value="F:kinase activity"/>
    <property type="evidence" value="ECO:0007669"/>
    <property type="project" value="UniProtKB-KW"/>
</dbReference>
<dbReference type="RefSeq" id="WP_342755876.1">
    <property type="nucleotide sequence ID" value="NZ_CP146256.1"/>
</dbReference>
<evidence type="ECO:0000259" key="2">
    <source>
        <dbReference type="Pfam" id="PF16927"/>
    </source>
</evidence>
<dbReference type="Proteomes" id="UP001451571">
    <property type="component" value="Chromosome"/>
</dbReference>
<accession>A0ABZ3EQ00</accession>
<name>A0ABZ3EQ00_9FIRM</name>
<keyword evidence="4" id="KW-1185">Reference proteome</keyword>
<keyword evidence="1" id="KW-1133">Transmembrane helix</keyword>
<feature type="transmembrane region" description="Helical" evidence="1">
    <location>
        <begin position="33"/>
        <end position="51"/>
    </location>
</feature>
<proteinExistence type="predicted"/>